<reference evidence="4" key="1">
    <citation type="submission" date="2021-07" db="EMBL/GenBank/DDBJ databases">
        <authorList>
            <person name="Durling M."/>
        </authorList>
    </citation>
    <scope>NUCLEOTIDE SEQUENCE</scope>
</reference>
<keyword evidence="3" id="KW-0732">Signal</keyword>
<protein>
    <recommendedName>
        <fullName evidence="6">Extracellular serine-rich protein</fullName>
    </recommendedName>
</protein>
<feature type="region of interest" description="Disordered" evidence="1">
    <location>
        <begin position="171"/>
        <end position="200"/>
    </location>
</feature>
<dbReference type="EMBL" id="CAJVRM010000173">
    <property type="protein sequence ID" value="CAG8976351.1"/>
    <property type="molecule type" value="Genomic_DNA"/>
</dbReference>
<dbReference type="PANTHER" id="PTHR34883">
    <property type="entry name" value="SERINE-RICH PROTEIN, PUTATIVE-RELATED-RELATED"/>
    <property type="match status" value="1"/>
</dbReference>
<feature type="compositionally biased region" description="Low complexity" evidence="1">
    <location>
        <begin position="250"/>
        <end position="266"/>
    </location>
</feature>
<dbReference type="CDD" id="cd12087">
    <property type="entry name" value="TM_EGFR-like"/>
    <property type="match status" value="1"/>
</dbReference>
<feature type="chain" id="PRO_5040305619" description="Extracellular serine-rich protein" evidence="3">
    <location>
        <begin position="22"/>
        <end position="433"/>
    </location>
</feature>
<gene>
    <name evidence="4" type="ORF">HYALB_00006123</name>
</gene>
<accession>A0A9N9Q773</accession>
<dbReference type="InterPro" id="IPR052953">
    <property type="entry name" value="Ser-rich/MCO-related"/>
</dbReference>
<keyword evidence="2" id="KW-0812">Transmembrane</keyword>
<feature type="compositionally biased region" description="Polar residues" evidence="1">
    <location>
        <begin position="393"/>
        <end position="403"/>
    </location>
</feature>
<evidence type="ECO:0008006" key="6">
    <source>
        <dbReference type="Google" id="ProtNLM"/>
    </source>
</evidence>
<dbReference type="CDD" id="cd00920">
    <property type="entry name" value="Cupredoxin"/>
    <property type="match status" value="1"/>
</dbReference>
<proteinExistence type="predicted"/>
<feature type="region of interest" description="Disordered" evidence="1">
    <location>
        <begin position="327"/>
        <end position="433"/>
    </location>
</feature>
<dbReference type="Gene3D" id="2.60.40.420">
    <property type="entry name" value="Cupredoxins - blue copper proteins"/>
    <property type="match status" value="1"/>
</dbReference>
<evidence type="ECO:0000313" key="4">
    <source>
        <dbReference type="EMBL" id="CAG8976351.1"/>
    </source>
</evidence>
<name>A0A9N9Q773_9HELO</name>
<feature type="compositionally biased region" description="Basic and acidic residues" evidence="1">
    <location>
        <begin position="421"/>
        <end position="433"/>
    </location>
</feature>
<feature type="region of interest" description="Disordered" evidence="1">
    <location>
        <begin position="247"/>
        <end position="267"/>
    </location>
</feature>
<keyword evidence="2" id="KW-0472">Membrane</keyword>
<dbReference type="Proteomes" id="UP000701801">
    <property type="component" value="Unassembled WGS sequence"/>
</dbReference>
<feature type="signal peptide" evidence="3">
    <location>
        <begin position="1"/>
        <end position="21"/>
    </location>
</feature>
<evidence type="ECO:0000313" key="5">
    <source>
        <dbReference type="Proteomes" id="UP000701801"/>
    </source>
</evidence>
<evidence type="ECO:0000256" key="2">
    <source>
        <dbReference type="SAM" id="Phobius"/>
    </source>
</evidence>
<feature type="compositionally biased region" description="Low complexity" evidence="1">
    <location>
        <begin position="173"/>
        <end position="200"/>
    </location>
</feature>
<keyword evidence="2" id="KW-1133">Transmembrane helix</keyword>
<dbReference type="OrthoDB" id="2331100at2759"/>
<dbReference type="InterPro" id="IPR008972">
    <property type="entry name" value="Cupredoxin"/>
</dbReference>
<organism evidence="4 5">
    <name type="scientific">Hymenoscyphus albidus</name>
    <dbReference type="NCBI Taxonomy" id="595503"/>
    <lineage>
        <taxon>Eukaryota</taxon>
        <taxon>Fungi</taxon>
        <taxon>Dikarya</taxon>
        <taxon>Ascomycota</taxon>
        <taxon>Pezizomycotina</taxon>
        <taxon>Leotiomycetes</taxon>
        <taxon>Helotiales</taxon>
        <taxon>Helotiaceae</taxon>
        <taxon>Hymenoscyphus</taxon>
    </lineage>
</organism>
<sequence length="433" mass="46219">MLRTVFTILSVALIGSKAVNAAEAPSTTSSAPAATHTVSVGAQGFNFSPNQLNASVGDIIEYRFYPQNHSVSRAAFGNQPCIPYELSGPGRVGFWSGFKPTQVVSNDLPMFRLRVNDTDPFFFYCSSPDACLQGMIGVVNPNATFSYEAQFGYTQKAVIYLSPGETFPKEEASSSTVLRTTTATGASTTPTSAPAATSSAPALVPAEHSHGLSTGAIVGIAIGGVAVLVLGAALAWMCGRQRTVKEIMRQSQQPSSHNPNNHNSYQASMADMPEANYSNMQKLPLSGQNSPGYVYGTPMMDQHSYRSASPPIDERTQMMGMERAIHPNHYQGGHQSNNSLPNTPGFPSPAYTHEMENSGMSPAAVGMRPYNPSEIRPPTSSGPHEMAVPSPTTPQRAPSTGNPPTRGADETRPFSYTDSESGYRSDKNDISLH</sequence>
<keyword evidence="5" id="KW-1185">Reference proteome</keyword>
<feature type="compositionally biased region" description="Polar residues" evidence="1">
    <location>
        <begin position="333"/>
        <end position="342"/>
    </location>
</feature>
<evidence type="ECO:0000256" key="1">
    <source>
        <dbReference type="SAM" id="MobiDB-lite"/>
    </source>
</evidence>
<evidence type="ECO:0000256" key="3">
    <source>
        <dbReference type="SAM" id="SignalP"/>
    </source>
</evidence>
<dbReference type="AlphaFoldDB" id="A0A9N9Q773"/>
<comment type="caution">
    <text evidence="4">The sequence shown here is derived from an EMBL/GenBank/DDBJ whole genome shotgun (WGS) entry which is preliminary data.</text>
</comment>
<dbReference type="PANTHER" id="PTHR34883:SF8">
    <property type="entry name" value="EXTRACELLULAR SERINE-RICH PROTEIN (AFU_ORTHOLOGUE AFUA_6G00670)"/>
    <property type="match status" value="1"/>
</dbReference>
<dbReference type="SUPFAM" id="SSF49503">
    <property type="entry name" value="Cupredoxins"/>
    <property type="match status" value="1"/>
</dbReference>
<feature type="transmembrane region" description="Helical" evidence="2">
    <location>
        <begin position="216"/>
        <end position="239"/>
    </location>
</feature>